<dbReference type="PRINTS" id="PR00039">
    <property type="entry name" value="HTHLYSR"/>
</dbReference>
<keyword evidence="4" id="KW-0804">Transcription</keyword>
<comment type="similarity">
    <text evidence="1">Belongs to the LysR transcriptional regulatory family.</text>
</comment>
<name>A0A1Y6JV52_9LACO</name>
<dbReference type="GO" id="GO:0003677">
    <property type="term" value="F:DNA binding"/>
    <property type="evidence" value="ECO:0007669"/>
    <property type="project" value="UniProtKB-KW"/>
</dbReference>
<dbReference type="AlphaFoldDB" id="A0A1Y6JV52"/>
<dbReference type="Gene3D" id="3.40.190.290">
    <property type="match status" value="1"/>
</dbReference>
<dbReference type="PANTHER" id="PTHR30419">
    <property type="entry name" value="HTH-TYPE TRANSCRIPTIONAL REGULATOR YBHD"/>
    <property type="match status" value="1"/>
</dbReference>
<dbReference type="InterPro" id="IPR036390">
    <property type="entry name" value="WH_DNA-bd_sf"/>
</dbReference>
<evidence type="ECO:0000313" key="6">
    <source>
        <dbReference type="EMBL" id="SMS13816.1"/>
    </source>
</evidence>
<evidence type="ECO:0000259" key="5">
    <source>
        <dbReference type="PROSITE" id="PS50931"/>
    </source>
</evidence>
<evidence type="ECO:0000256" key="4">
    <source>
        <dbReference type="ARBA" id="ARBA00023163"/>
    </source>
</evidence>
<proteinExistence type="inferred from homology"/>
<dbReference type="Proteomes" id="UP000195412">
    <property type="component" value="Chromosome I"/>
</dbReference>
<reference evidence="7" key="1">
    <citation type="submission" date="2017-05" db="EMBL/GenBank/DDBJ databases">
        <authorList>
            <person name="Papadimitriou K."/>
        </authorList>
    </citation>
    <scope>NUCLEOTIDE SEQUENCE [LARGE SCALE GENOMIC DNA]</scope>
    <source>
        <strain evidence="7">ACA-DC 3411</strain>
    </source>
</reference>
<sequence>MGQFQSYFYEIYQTGNLTQAAKNLYLSQPALSISLAKLERRLGVTLFDRSQKPLALTAEGQLYLQEVLKVRNAEADFRHELADLQGQTTGEIRIGSSQYFNSYYLPDVLLAYERQYPRVTVRILERNSELLNRELYAGNVDLIVHCGHVDTRKVTVQPVLVDQVVLAIPKALITLDQAHQLRSFIQGASQPDVIAWLEQLPFISVSPTNNFRERMDLICAALSFRPHVKYEMYQLETAFHLAAHGLGATFVTDQIRQSIANHDLYYFDLELPLAQRTFFALTRKRGYLERPLQNFLTTLMDPPAPTR</sequence>
<gene>
    <name evidence="6" type="ORF">LZ3411_0766</name>
</gene>
<dbReference type="Pfam" id="PF03466">
    <property type="entry name" value="LysR_substrate"/>
    <property type="match status" value="1"/>
</dbReference>
<evidence type="ECO:0000256" key="3">
    <source>
        <dbReference type="ARBA" id="ARBA00023125"/>
    </source>
</evidence>
<organism evidence="6 7">
    <name type="scientific">Levilactobacillus zymae</name>
    <dbReference type="NCBI Taxonomy" id="267363"/>
    <lineage>
        <taxon>Bacteria</taxon>
        <taxon>Bacillati</taxon>
        <taxon>Bacillota</taxon>
        <taxon>Bacilli</taxon>
        <taxon>Lactobacillales</taxon>
        <taxon>Lactobacillaceae</taxon>
        <taxon>Levilactobacillus</taxon>
    </lineage>
</organism>
<evidence type="ECO:0000256" key="2">
    <source>
        <dbReference type="ARBA" id="ARBA00023015"/>
    </source>
</evidence>
<accession>A0A1Y6JV52</accession>
<evidence type="ECO:0000256" key="1">
    <source>
        <dbReference type="ARBA" id="ARBA00009437"/>
    </source>
</evidence>
<keyword evidence="2" id="KW-0805">Transcription regulation</keyword>
<dbReference type="GO" id="GO:0003700">
    <property type="term" value="F:DNA-binding transcription factor activity"/>
    <property type="evidence" value="ECO:0007669"/>
    <property type="project" value="InterPro"/>
</dbReference>
<dbReference type="InterPro" id="IPR050950">
    <property type="entry name" value="HTH-type_LysR_regulators"/>
</dbReference>
<keyword evidence="3" id="KW-0238">DNA-binding</keyword>
<dbReference type="GO" id="GO:0005829">
    <property type="term" value="C:cytosol"/>
    <property type="evidence" value="ECO:0007669"/>
    <property type="project" value="TreeGrafter"/>
</dbReference>
<protein>
    <submittedName>
        <fullName evidence="6">Regulatory protein CysB</fullName>
    </submittedName>
</protein>
<feature type="domain" description="HTH lysR-type" evidence="5">
    <location>
        <begin position="1"/>
        <end position="57"/>
    </location>
</feature>
<evidence type="ECO:0000313" key="7">
    <source>
        <dbReference type="Proteomes" id="UP000195412"/>
    </source>
</evidence>
<dbReference type="SUPFAM" id="SSF53850">
    <property type="entry name" value="Periplasmic binding protein-like II"/>
    <property type="match status" value="1"/>
</dbReference>
<dbReference type="Pfam" id="PF00126">
    <property type="entry name" value="HTH_1"/>
    <property type="match status" value="1"/>
</dbReference>
<dbReference type="InterPro" id="IPR036388">
    <property type="entry name" value="WH-like_DNA-bd_sf"/>
</dbReference>
<dbReference type="EMBL" id="LT854705">
    <property type="protein sequence ID" value="SMS13816.1"/>
    <property type="molecule type" value="Genomic_DNA"/>
</dbReference>
<dbReference type="RefSeq" id="WP_087741720.1">
    <property type="nucleotide sequence ID" value="NZ_LT854705.1"/>
</dbReference>
<dbReference type="Gene3D" id="1.10.10.10">
    <property type="entry name" value="Winged helix-like DNA-binding domain superfamily/Winged helix DNA-binding domain"/>
    <property type="match status" value="1"/>
</dbReference>
<dbReference type="InterPro" id="IPR000847">
    <property type="entry name" value="LysR_HTH_N"/>
</dbReference>
<dbReference type="KEGG" id="lzy:LZ3411_0766"/>
<dbReference type="PROSITE" id="PS50931">
    <property type="entry name" value="HTH_LYSR"/>
    <property type="match status" value="1"/>
</dbReference>
<dbReference type="CDD" id="cd05466">
    <property type="entry name" value="PBP2_LTTR_substrate"/>
    <property type="match status" value="1"/>
</dbReference>
<dbReference type="InterPro" id="IPR005119">
    <property type="entry name" value="LysR_subst-bd"/>
</dbReference>
<dbReference type="SUPFAM" id="SSF46785">
    <property type="entry name" value="Winged helix' DNA-binding domain"/>
    <property type="match status" value="1"/>
</dbReference>